<dbReference type="Pfam" id="PF00400">
    <property type="entry name" value="WD40"/>
    <property type="match status" value="1"/>
</dbReference>
<sequence length="550" mass="62618">MSSSVALEWKFSQVFGEKFPGEKVDDVDLISVVEFESRGDYLATGDHGGRVVLFKRIDGKNLHPRKELEHMDHPATVHPRYFYKTEFQSHELEFDYLKSLEIGEKINKLRFCATPNNSLFILFTNDRTIKLWKVTVMLHRQNTLSKEYCIVSECKVKRVKEMELSPNVSSENALLSEKSFVIGLNESSVQNGNHLEWINKKPRSVCPTPEEGPNMLDKEFFEATWAQEPPATSLQSDVFNDSVMCDQIFNVGESAVARCRRVYAHAHDYNINSISNNSDGETFISADELRINLWNMEVSNQCFNIVDLKPLHMEDLIEVITSAEFHPDYCNLLAYSSSRGFIRLVDMRQSALCDQNAKILLDHEARGSRSFFAQIIASISDIKFAKDGRHILSRDYMNLKLWDLHMESSPIAIFKINDYLQPKIPVLYNHDAIFDKFDCCISRDGHHFASGSYSNIFIVFSRDGGQDDGITLEATRNPNRVSRCQTAPRTAGLLSSFARGLNRRGHDNTGSDASDEIPCDLKSKLIHLAWHPTTSLIACATKCSLYMYYA</sequence>
<evidence type="ECO:0000256" key="2">
    <source>
        <dbReference type="ARBA" id="ARBA00022574"/>
    </source>
</evidence>
<evidence type="ECO:0000256" key="4">
    <source>
        <dbReference type="ARBA" id="ARBA00034298"/>
    </source>
</evidence>
<dbReference type="FunFam" id="2.130.10.10:FF:000609">
    <property type="entry name" value="Serine/threonine-protein phosphatase 2A 55 kDa regulatory subunit B"/>
    <property type="match status" value="1"/>
</dbReference>
<dbReference type="Proteomes" id="UP000504607">
    <property type="component" value="Chromosome 13"/>
</dbReference>
<comment type="function">
    <text evidence="4">The B regulatory subunit may modulate substrate selectivity and catalytic activity, and may also direct the localization of the catalytic enzyme to a particular subcellular compartment.</text>
</comment>
<dbReference type="GO" id="GO:0019888">
    <property type="term" value="F:protein phosphatase regulator activity"/>
    <property type="evidence" value="ECO:0007669"/>
    <property type="project" value="InterPro"/>
</dbReference>
<name>A0A8N4F977_ELAGV</name>
<organism evidence="6 7">
    <name type="scientific">Elaeis guineensis var. tenera</name>
    <name type="common">Oil palm</name>
    <dbReference type="NCBI Taxonomy" id="51953"/>
    <lineage>
        <taxon>Eukaryota</taxon>
        <taxon>Viridiplantae</taxon>
        <taxon>Streptophyta</taxon>
        <taxon>Embryophyta</taxon>
        <taxon>Tracheophyta</taxon>
        <taxon>Spermatophyta</taxon>
        <taxon>Magnoliopsida</taxon>
        <taxon>Liliopsida</taxon>
        <taxon>Arecaceae</taxon>
        <taxon>Arecoideae</taxon>
        <taxon>Cocoseae</taxon>
        <taxon>Elaeidinae</taxon>
        <taxon>Elaeis</taxon>
    </lineage>
</organism>
<dbReference type="InterPro" id="IPR015943">
    <property type="entry name" value="WD40/YVTN_repeat-like_dom_sf"/>
</dbReference>
<dbReference type="PANTHER" id="PTHR11871">
    <property type="entry name" value="PROTEIN PHOSPHATASE PP2A REGULATORY SUBUNIT B"/>
    <property type="match status" value="1"/>
</dbReference>
<gene>
    <name evidence="7" type="primary">LOC105056186</name>
</gene>
<dbReference type="InterPro" id="IPR036322">
    <property type="entry name" value="WD40_repeat_dom_sf"/>
</dbReference>
<keyword evidence="3 5" id="KW-0677">Repeat</keyword>
<dbReference type="InterPro" id="IPR001680">
    <property type="entry name" value="WD40_rpt"/>
</dbReference>
<evidence type="ECO:0000256" key="3">
    <source>
        <dbReference type="ARBA" id="ARBA00022737"/>
    </source>
</evidence>
<dbReference type="GO" id="GO:0000159">
    <property type="term" value="C:protein phosphatase type 2A complex"/>
    <property type="evidence" value="ECO:0007669"/>
    <property type="project" value="UniProtKB-UniRule"/>
</dbReference>
<dbReference type="SMART" id="SM00320">
    <property type="entry name" value="WD40"/>
    <property type="match status" value="6"/>
</dbReference>
<dbReference type="AlphaFoldDB" id="A0A8N4F977"/>
<accession>A0A8N4F977</accession>
<keyword evidence="6" id="KW-1185">Reference proteome</keyword>
<keyword evidence="2 5" id="KW-0853">WD repeat</keyword>
<evidence type="ECO:0000256" key="1">
    <source>
        <dbReference type="ARBA" id="ARBA00008259"/>
    </source>
</evidence>
<dbReference type="RefSeq" id="XP_029123708.1">
    <property type="nucleotide sequence ID" value="XM_029267875.1"/>
</dbReference>
<dbReference type="PIRSF" id="PIRSF037309">
    <property type="entry name" value="PP2A_PR55"/>
    <property type="match status" value="1"/>
</dbReference>
<protein>
    <recommendedName>
        <fullName evidence="5">Serine/threonine-protein phosphatase 2A 55 kDa regulatory subunit B</fullName>
    </recommendedName>
</protein>
<evidence type="ECO:0000313" key="6">
    <source>
        <dbReference type="Proteomes" id="UP000504607"/>
    </source>
</evidence>
<reference evidence="7" key="1">
    <citation type="submission" date="2025-08" db="UniProtKB">
        <authorList>
            <consortium name="RefSeq"/>
        </authorList>
    </citation>
    <scope>IDENTIFICATION</scope>
</reference>
<evidence type="ECO:0000256" key="5">
    <source>
        <dbReference type="RuleBase" id="RU331113"/>
    </source>
</evidence>
<dbReference type="PRINTS" id="PR00600">
    <property type="entry name" value="PP2APR55"/>
</dbReference>
<proteinExistence type="inferred from homology"/>
<evidence type="ECO:0000313" key="7">
    <source>
        <dbReference type="RefSeq" id="XP_029123708.1"/>
    </source>
</evidence>
<dbReference type="OrthoDB" id="6274823at2759"/>
<dbReference type="InterPro" id="IPR000009">
    <property type="entry name" value="PP2A_PR55"/>
</dbReference>
<dbReference type="Gene3D" id="2.130.10.10">
    <property type="entry name" value="YVTN repeat-like/Quinoprotein amine dehydrogenase"/>
    <property type="match status" value="2"/>
</dbReference>
<comment type="similarity">
    <text evidence="1 5">Belongs to the phosphatase 2A regulatory subunit B family.</text>
</comment>
<dbReference type="SUPFAM" id="SSF50978">
    <property type="entry name" value="WD40 repeat-like"/>
    <property type="match status" value="1"/>
</dbReference>